<evidence type="ECO:0000313" key="4">
    <source>
        <dbReference type="Proteomes" id="UP000642748"/>
    </source>
</evidence>
<dbReference type="PANTHER" id="PTHR47515:SF1">
    <property type="entry name" value="BLR2054 PROTEIN"/>
    <property type="match status" value="1"/>
</dbReference>
<dbReference type="SUPFAM" id="SSF53098">
    <property type="entry name" value="Ribonuclease H-like"/>
    <property type="match status" value="1"/>
</dbReference>
<dbReference type="InterPro" id="IPR036397">
    <property type="entry name" value="RNaseH_sf"/>
</dbReference>
<dbReference type="GO" id="GO:0003676">
    <property type="term" value="F:nucleic acid binding"/>
    <property type="evidence" value="ECO:0007669"/>
    <property type="project" value="InterPro"/>
</dbReference>
<reference evidence="3" key="1">
    <citation type="submission" date="2021-01" db="EMBL/GenBank/DDBJ databases">
        <title>Whole genome shotgun sequence of Rugosimonospora africana NBRC 104875.</title>
        <authorList>
            <person name="Komaki H."/>
            <person name="Tamura T."/>
        </authorList>
    </citation>
    <scope>NUCLEOTIDE SEQUENCE</scope>
    <source>
        <strain evidence="3">NBRC 104875</strain>
    </source>
</reference>
<evidence type="ECO:0000256" key="1">
    <source>
        <dbReference type="SAM" id="MobiDB-lite"/>
    </source>
</evidence>
<proteinExistence type="predicted"/>
<dbReference type="InterPro" id="IPR012337">
    <property type="entry name" value="RNaseH-like_sf"/>
</dbReference>
<gene>
    <name evidence="3" type="ORF">Raf01_90790</name>
</gene>
<keyword evidence="4" id="KW-1185">Reference proteome</keyword>
<evidence type="ECO:0000259" key="2">
    <source>
        <dbReference type="PROSITE" id="PS50994"/>
    </source>
</evidence>
<dbReference type="GO" id="GO:0015074">
    <property type="term" value="P:DNA integration"/>
    <property type="evidence" value="ECO:0007669"/>
    <property type="project" value="InterPro"/>
</dbReference>
<dbReference type="Pfam" id="PF00665">
    <property type="entry name" value="rve"/>
    <property type="match status" value="1"/>
</dbReference>
<evidence type="ECO:0000313" key="3">
    <source>
        <dbReference type="EMBL" id="GIH20907.1"/>
    </source>
</evidence>
<dbReference type="AlphaFoldDB" id="A0A8J3VVQ2"/>
<dbReference type="PANTHER" id="PTHR47515">
    <property type="entry name" value="LOW CALCIUM RESPONSE LOCUS PROTEIN T"/>
    <property type="match status" value="1"/>
</dbReference>
<name>A0A8J3VVQ2_9ACTN</name>
<dbReference type="PROSITE" id="PS50994">
    <property type="entry name" value="INTEGRASE"/>
    <property type="match status" value="1"/>
</dbReference>
<comment type="caution">
    <text evidence="3">The sequence shown here is derived from an EMBL/GenBank/DDBJ whole genome shotgun (WGS) entry which is preliminary data.</text>
</comment>
<feature type="compositionally biased region" description="Basic residues" evidence="1">
    <location>
        <begin position="22"/>
        <end position="42"/>
    </location>
</feature>
<accession>A0A8J3VVQ2</accession>
<dbReference type="InterPro" id="IPR001584">
    <property type="entry name" value="Integrase_cat-core"/>
</dbReference>
<organism evidence="3 4">
    <name type="scientific">Rugosimonospora africana</name>
    <dbReference type="NCBI Taxonomy" id="556532"/>
    <lineage>
        <taxon>Bacteria</taxon>
        <taxon>Bacillati</taxon>
        <taxon>Actinomycetota</taxon>
        <taxon>Actinomycetes</taxon>
        <taxon>Micromonosporales</taxon>
        <taxon>Micromonosporaceae</taxon>
        <taxon>Rugosimonospora</taxon>
    </lineage>
</organism>
<protein>
    <recommendedName>
        <fullName evidence="2">Integrase catalytic domain-containing protein</fullName>
    </recommendedName>
</protein>
<sequence length="154" mass="17384">MRTPVEPAHITRRLWLEEGLKRPPRVRKKRRTGPGRHQRMRAARPDQMWALDFQVDVTADGRQVRFLNIINEYTRQALATRAARSFTADATIAVLDELVTTLSRRPEHVRMDNGLELTAYALQGWCRFTGVDPAYIDPGSAPVSRSTAGSATNS</sequence>
<dbReference type="Gene3D" id="3.30.420.10">
    <property type="entry name" value="Ribonuclease H-like superfamily/Ribonuclease H"/>
    <property type="match status" value="1"/>
</dbReference>
<feature type="region of interest" description="Disordered" evidence="1">
    <location>
        <begin position="21"/>
        <end position="43"/>
    </location>
</feature>
<dbReference type="EMBL" id="BONZ01000109">
    <property type="protein sequence ID" value="GIH20907.1"/>
    <property type="molecule type" value="Genomic_DNA"/>
</dbReference>
<dbReference type="Proteomes" id="UP000642748">
    <property type="component" value="Unassembled WGS sequence"/>
</dbReference>
<feature type="domain" description="Integrase catalytic" evidence="2">
    <location>
        <begin position="41"/>
        <end position="154"/>
    </location>
</feature>